<gene>
    <name evidence="1" type="ORF">K1I37_14995</name>
</gene>
<dbReference type="KEGG" id="aaco:K1I37_14995"/>
<dbReference type="Proteomes" id="UP000829401">
    <property type="component" value="Chromosome"/>
</dbReference>
<keyword evidence="2" id="KW-1185">Reference proteome</keyword>
<reference evidence="2" key="1">
    <citation type="journal article" date="2022" name="G3 (Bethesda)">
        <title>Unveiling the complete genome sequence of Alicyclobacillus acidoterrestris DSM 3922T, a taint-producing strain.</title>
        <authorList>
            <person name="Leonardo I.C."/>
            <person name="Barreto Crespo M.T."/>
            <person name="Gaspar F.B."/>
        </authorList>
    </citation>
    <scope>NUCLEOTIDE SEQUENCE [LARGE SCALE GENOMIC DNA]</scope>
    <source>
        <strain evidence="2">DSM 3922</strain>
    </source>
</reference>
<evidence type="ECO:0000313" key="1">
    <source>
        <dbReference type="EMBL" id="UNO47979.1"/>
    </source>
</evidence>
<protein>
    <submittedName>
        <fullName evidence="1">Uncharacterized protein</fullName>
    </submittedName>
</protein>
<dbReference type="EMBL" id="CP080467">
    <property type="protein sequence ID" value="UNO47979.1"/>
    <property type="molecule type" value="Genomic_DNA"/>
</dbReference>
<organism evidence="1 2">
    <name type="scientific">Alicyclobacillus acidoterrestris (strain ATCC 49025 / DSM 3922 / CIP 106132 / NCIMB 13137 / GD3B)</name>
    <dbReference type="NCBI Taxonomy" id="1356854"/>
    <lineage>
        <taxon>Bacteria</taxon>
        <taxon>Bacillati</taxon>
        <taxon>Bacillota</taxon>
        <taxon>Bacilli</taxon>
        <taxon>Bacillales</taxon>
        <taxon>Alicyclobacillaceae</taxon>
        <taxon>Alicyclobacillus</taxon>
    </lineage>
</organism>
<dbReference type="AlphaFoldDB" id="A0A9E7CQK0"/>
<sequence>MAMILMRNKHSLSKYPVTTPNGTYKVVVGYIKRKNSYCGDTFTYRSLGVEVHTSNSRFSRPAYVKYFDGMEEHQIDYKKVAIDAVLDYEEQLSEHIYHDNLINFSKRKFNEWDGTIKHSKGDE</sequence>
<evidence type="ECO:0000313" key="2">
    <source>
        <dbReference type="Proteomes" id="UP000829401"/>
    </source>
</evidence>
<accession>A0A9E7CQK0</accession>
<proteinExistence type="predicted"/>
<name>A0A9E7CQK0_ALIAG</name>
<dbReference type="RefSeq" id="WP_152498772.1">
    <property type="nucleotide sequence ID" value="NZ_AURB01000124.1"/>
</dbReference>